<evidence type="ECO:0000313" key="4">
    <source>
        <dbReference type="Proteomes" id="UP000887116"/>
    </source>
</evidence>
<keyword evidence="1" id="KW-0880">Kelch repeat</keyword>
<keyword evidence="4" id="KW-1185">Reference proteome</keyword>
<comment type="caution">
    <text evidence="3">The sequence shown here is derived from an EMBL/GenBank/DDBJ whole genome shotgun (WGS) entry which is preliminary data.</text>
</comment>
<dbReference type="EMBL" id="BMAO01015547">
    <property type="protein sequence ID" value="GFR02392.1"/>
    <property type="molecule type" value="Genomic_DNA"/>
</dbReference>
<evidence type="ECO:0000256" key="1">
    <source>
        <dbReference type="ARBA" id="ARBA00022441"/>
    </source>
</evidence>
<proteinExistence type="predicted"/>
<dbReference type="OrthoDB" id="8185403at2759"/>
<keyword evidence="2" id="KW-0677">Repeat</keyword>
<name>A0A8X6LBJ0_TRICU</name>
<dbReference type="InterPro" id="IPR015915">
    <property type="entry name" value="Kelch-typ_b-propeller"/>
</dbReference>
<dbReference type="SUPFAM" id="SSF117281">
    <property type="entry name" value="Kelch motif"/>
    <property type="match status" value="1"/>
</dbReference>
<dbReference type="Proteomes" id="UP000887116">
    <property type="component" value="Unassembled WGS sequence"/>
</dbReference>
<protein>
    <submittedName>
        <fullName evidence="3">Uncharacterized protein</fullName>
    </submittedName>
</protein>
<dbReference type="Gene3D" id="2.120.10.80">
    <property type="entry name" value="Kelch-type beta propeller"/>
    <property type="match status" value="1"/>
</dbReference>
<dbReference type="PANTHER" id="PTHR45632">
    <property type="entry name" value="LD33804P"/>
    <property type="match status" value="1"/>
</dbReference>
<dbReference type="AlphaFoldDB" id="A0A8X6LBJ0"/>
<accession>A0A8X6LBJ0</accession>
<organism evidence="3 4">
    <name type="scientific">Trichonephila clavata</name>
    <name type="common">Joro spider</name>
    <name type="synonym">Nephila clavata</name>
    <dbReference type="NCBI Taxonomy" id="2740835"/>
    <lineage>
        <taxon>Eukaryota</taxon>
        <taxon>Metazoa</taxon>
        <taxon>Ecdysozoa</taxon>
        <taxon>Arthropoda</taxon>
        <taxon>Chelicerata</taxon>
        <taxon>Arachnida</taxon>
        <taxon>Araneae</taxon>
        <taxon>Araneomorphae</taxon>
        <taxon>Entelegynae</taxon>
        <taxon>Araneoidea</taxon>
        <taxon>Nephilidae</taxon>
        <taxon>Trichonephila</taxon>
    </lineage>
</organism>
<evidence type="ECO:0000313" key="3">
    <source>
        <dbReference type="EMBL" id="GFR02392.1"/>
    </source>
</evidence>
<reference evidence="3" key="1">
    <citation type="submission" date="2020-07" db="EMBL/GenBank/DDBJ databases">
        <title>Multicomponent nature underlies the extraordinary mechanical properties of spider dragline silk.</title>
        <authorList>
            <person name="Kono N."/>
            <person name="Nakamura H."/>
            <person name="Mori M."/>
            <person name="Yoshida Y."/>
            <person name="Ohtoshi R."/>
            <person name="Malay A.D."/>
            <person name="Moran D.A.P."/>
            <person name="Tomita M."/>
            <person name="Numata K."/>
            <person name="Arakawa K."/>
        </authorList>
    </citation>
    <scope>NUCLEOTIDE SEQUENCE</scope>
</reference>
<gene>
    <name evidence="3" type="ORF">TNCT_34771</name>
</gene>
<evidence type="ECO:0000256" key="2">
    <source>
        <dbReference type="ARBA" id="ARBA00022737"/>
    </source>
</evidence>
<dbReference type="PANTHER" id="PTHR45632:SF3">
    <property type="entry name" value="KELCH-LIKE PROTEIN 32"/>
    <property type="match status" value="1"/>
</dbReference>
<sequence length="288" mass="32600">MYDTEEDIWTEVDVLPKPTMSLSVAAIDDRKVWLVGGIVSSESEQKENRFSPEVYTFTPTLKRWSKKQPLPLPHAFLSCAATRDTLWAIGGSHPLKNSYPLIVNSCSCVWTLDLRSHRQEWKHTSALSARTHASSAVLCESFNSGHFNFCSTVRYKFQSDKIQTHINAVSDLLLSRKLHKWSSSSYAFINGDDIDRPFSSITLKLLKKTFFPKCKQRQEREDSSELYVFGGMQSNEFRATDGVEVLNTTNRTSRKGISLPAFMTGTSALFLPKKSTVRMSRLISNVDV</sequence>